<comment type="subcellular location">
    <subcellularLocation>
        <location evidence="1">Cytoplasm</location>
        <location evidence="1">Cytoskeleton</location>
        <location evidence="1">Cilium axoneme</location>
    </subcellularLocation>
</comment>
<evidence type="ECO:0000256" key="2">
    <source>
        <dbReference type="ARBA" id="ARBA00022614"/>
    </source>
</evidence>
<sequence length="182" mass="19809">MGFWCRDDAPHIFPDINPPPHHRISPGSPISVVKLHKFRLLDKLTSLELSECSLVVLPPNVAALPALQHINLENNALTGLPPQVAFAHSLRSAQLAHNRLPALPQCLLEDAKGLETLTVSSGVIAGTPLHVLDDVFLQLPNLVQLSVKGNKFESRAVHNLLRLSKRITQAGALLHIDVTPSE</sequence>
<evidence type="ECO:0008006" key="6">
    <source>
        <dbReference type="Google" id="ProtNLM"/>
    </source>
</evidence>
<dbReference type="Proteomes" id="UP000815325">
    <property type="component" value="Unassembled WGS sequence"/>
</dbReference>
<dbReference type="SMART" id="SM00369">
    <property type="entry name" value="LRR_TYP"/>
    <property type="match status" value="2"/>
</dbReference>
<name>A0ABQ7G0K7_DUNSA</name>
<organism evidence="4 5">
    <name type="scientific">Dunaliella salina</name>
    <name type="common">Green alga</name>
    <name type="synonym">Protococcus salinus</name>
    <dbReference type="NCBI Taxonomy" id="3046"/>
    <lineage>
        <taxon>Eukaryota</taxon>
        <taxon>Viridiplantae</taxon>
        <taxon>Chlorophyta</taxon>
        <taxon>core chlorophytes</taxon>
        <taxon>Chlorophyceae</taxon>
        <taxon>CS clade</taxon>
        <taxon>Chlamydomonadales</taxon>
        <taxon>Dunaliellaceae</taxon>
        <taxon>Dunaliella</taxon>
    </lineage>
</organism>
<dbReference type="Pfam" id="PF13855">
    <property type="entry name" value="LRR_8"/>
    <property type="match status" value="1"/>
</dbReference>
<gene>
    <name evidence="4" type="ORF">DUNSADRAFT_18163</name>
</gene>
<evidence type="ECO:0000313" key="5">
    <source>
        <dbReference type="Proteomes" id="UP000815325"/>
    </source>
</evidence>
<dbReference type="EMBL" id="MU070356">
    <property type="protein sequence ID" value="KAF5828133.1"/>
    <property type="molecule type" value="Genomic_DNA"/>
</dbReference>
<protein>
    <recommendedName>
        <fullName evidence="6">Encoded protein</fullName>
    </recommendedName>
</protein>
<evidence type="ECO:0000256" key="1">
    <source>
        <dbReference type="ARBA" id="ARBA00004430"/>
    </source>
</evidence>
<dbReference type="InterPro" id="IPR001611">
    <property type="entry name" value="Leu-rich_rpt"/>
</dbReference>
<dbReference type="PANTHER" id="PTHR48051:SF1">
    <property type="entry name" value="RAS SUPPRESSOR PROTEIN 1"/>
    <property type="match status" value="1"/>
</dbReference>
<reference evidence="4" key="1">
    <citation type="submission" date="2017-08" db="EMBL/GenBank/DDBJ databases">
        <authorList>
            <person name="Polle J.E."/>
            <person name="Barry K."/>
            <person name="Cushman J."/>
            <person name="Schmutz J."/>
            <person name="Tran D."/>
            <person name="Hathwaick L.T."/>
            <person name="Yim W.C."/>
            <person name="Jenkins J."/>
            <person name="Mckie-Krisberg Z.M."/>
            <person name="Prochnik S."/>
            <person name="Lindquist E."/>
            <person name="Dockter R.B."/>
            <person name="Adam C."/>
            <person name="Molina H."/>
            <person name="Bunkerborg J."/>
            <person name="Jin E."/>
            <person name="Buchheim M."/>
            <person name="Magnuson J."/>
        </authorList>
    </citation>
    <scope>NUCLEOTIDE SEQUENCE</scope>
    <source>
        <strain evidence="4">CCAP 19/18</strain>
    </source>
</reference>
<dbReference type="Gene3D" id="3.80.10.10">
    <property type="entry name" value="Ribonuclease Inhibitor"/>
    <property type="match status" value="1"/>
</dbReference>
<dbReference type="InterPro" id="IPR032675">
    <property type="entry name" value="LRR_dom_sf"/>
</dbReference>
<dbReference type="InterPro" id="IPR003591">
    <property type="entry name" value="Leu-rich_rpt_typical-subtyp"/>
</dbReference>
<keyword evidence="3" id="KW-0677">Repeat</keyword>
<accession>A0ABQ7G0K7</accession>
<keyword evidence="2" id="KW-0433">Leucine-rich repeat</keyword>
<keyword evidence="5" id="KW-1185">Reference proteome</keyword>
<proteinExistence type="predicted"/>
<dbReference type="SUPFAM" id="SSF52058">
    <property type="entry name" value="L domain-like"/>
    <property type="match status" value="1"/>
</dbReference>
<evidence type="ECO:0000313" key="4">
    <source>
        <dbReference type="EMBL" id="KAF5828133.1"/>
    </source>
</evidence>
<evidence type="ECO:0000256" key="3">
    <source>
        <dbReference type="ARBA" id="ARBA00022737"/>
    </source>
</evidence>
<dbReference type="InterPro" id="IPR050216">
    <property type="entry name" value="LRR_domain-containing"/>
</dbReference>
<comment type="caution">
    <text evidence="4">The sequence shown here is derived from an EMBL/GenBank/DDBJ whole genome shotgun (WGS) entry which is preliminary data.</text>
</comment>
<dbReference type="PANTHER" id="PTHR48051">
    <property type="match status" value="1"/>
</dbReference>